<accession>A0A9N8W7R1</accession>
<comment type="caution">
    <text evidence="10">The sequence shown here is derived from an EMBL/GenBank/DDBJ whole genome shotgun (WGS) entry which is preliminary data.</text>
</comment>
<dbReference type="InterPro" id="IPR046439">
    <property type="entry name" value="ZF_RZ_dom"/>
</dbReference>
<dbReference type="InterPro" id="IPR031248">
    <property type="entry name" value="RNF213"/>
</dbReference>
<proteinExistence type="predicted"/>
<feature type="coiled-coil region" evidence="7">
    <location>
        <begin position="1764"/>
        <end position="1798"/>
    </location>
</feature>
<reference evidence="10" key="1">
    <citation type="submission" date="2021-06" db="EMBL/GenBank/DDBJ databases">
        <authorList>
            <person name="Kallberg Y."/>
            <person name="Tangrot J."/>
            <person name="Rosling A."/>
        </authorList>
    </citation>
    <scope>NUCLEOTIDE SEQUENCE</scope>
    <source>
        <strain evidence="10">BR232B</strain>
    </source>
</reference>
<feature type="compositionally biased region" description="Polar residues" evidence="8">
    <location>
        <begin position="253"/>
        <end position="262"/>
    </location>
</feature>
<feature type="compositionally biased region" description="Low complexity" evidence="8">
    <location>
        <begin position="88"/>
        <end position="101"/>
    </location>
</feature>
<dbReference type="SMART" id="SM01065">
    <property type="entry name" value="CBM_2"/>
    <property type="match status" value="1"/>
</dbReference>
<comment type="subcellular location">
    <subcellularLocation>
        <location evidence="1">Cytoplasm</location>
    </subcellularLocation>
</comment>
<keyword evidence="7" id="KW-0175">Coiled coil</keyword>
<feature type="domain" description="RZ-type" evidence="9">
    <location>
        <begin position="4150"/>
        <end position="4230"/>
    </location>
</feature>
<evidence type="ECO:0000256" key="4">
    <source>
        <dbReference type="ARBA" id="ARBA00022771"/>
    </source>
</evidence>
<dbReference type="InterPro" id="IPR003593">
    <property type="entry name" value="AAA+_ATPase"/>
</dbReference>
<dbReference type="GO" id="GO:2001070">
    <property type="term" value="F:starch binding"/>
    <property type="evidence" value="ECO:0007669"/>
    <property type="project" value="InterPro"/>
</dbReference>
<feature type="compositionally biased region" description="Basic and acidic residues" evidence="8">
    <location>
        <begin position="321"/>
        <end position="341"/>
    </location>
</feature>
<dbReference type="OrthoDB" id="2400221at2759"/>
<feature type="compositionally biased region" description="Basic and acidic residues" evidence="8">
    <location>
        <begin position="521"/>
        <end position="545"/>
    </location>
</feature>
<dbReference type="GO" id="GO:0004842">
    <property type="term" value="F:ubiquitin-protein transferase activity"/>
    <property type="evidence" value="ECO:0007669"/>
    <property type="project" value="InterPro"/>
</dbReference>
<evidence type="ECO:0000256" key="3">
    <source>
        <dbReference type="ARBA" id="ARBA00022723"/>
    </source>
</evidence>
<dbReference type="EMBL" id="CAJVPI010000088">
    <property type="protein sequence ID" value="CAG8477150.1"/>
    <property type="molecule type" value="Genomic_DNA"/>
</dbReference>
<evidence type="ECO:0000256" key="8">
    <source>
        <dbReference type="SAM" id="MobiDB-lite"/>
    </source>
</evidence>
<dbReference type="Gene3D" id="2.60.40.10">
    <property type="entry name" value="Immunoglobulins"/>
    <property type="match status" value="1"/>
</dbReference>
<keyword evidence="6" id="KW-0391">Immunity</keyword>
<evidence type="ECO:0000256" key="6">
    <source>
        <dbReference type="ARBA" id="ARBA00022859"/>
    </source>
</evidence>
<feature type="compositionally biased region" description="Basic and acidic residues" evidence="8">
    <location>
        <begin position="225"/>
        <end position="252"/>
    </location>
</feature>
<protein>
    <submittedName>
        <fullName evidence="10">7297_t:CDS:1</fullName>
    </submittedName>
</protein>
<dbReference type="Pfam" id="PF20173">
    <property type="entry name" value="ZnF_RZ-type"/>
    <property type="match status" value="1"/>
</dbReference>
<dbReference type="PROSITE" id="PS51981">
    <property type="entry name" value="ZF_RZ"/>
    <property type="match status" value="1"/>
</dbReference>
<dbReference type="SMART" id="SM00382">
    <property type="entry name" value="AAA"/>
    <property type="match status" value="2"/>
</dbReference>
<organism evidence="10 11">
    <name type="scientific">Paraglomus brasilianum</name>
    <dbReference type="NCBI Taxonomy" id="144538"/>
    <lineage>
        <taxon>Eukaryota</taxon>
        <taxon>Fungi</taxon>
        <taxon>Fungi incertae sedis</taxon>
        <taxon>Mucoromycota</taxon>
        <taxon>Glomeromycotina</taxon>
        <taxon>Glomeromycetes</taxon>
        <taxon>Paraglomerales</taxon>
        <taxon>Paraglomeraceae</taxon>
        <taxon>Paraglomus</taxon>
    </lineage>
</organism>
<dbReference type="Proteomes" id="UP000789739">
    <property type="component" value="Unassembled WGS sequence"/>
</dbReference>
<dbReference type="InterPro" id="IPR002044">
    <property type="entry name" value="CBM20"/>
</dbReference>
<dbReference type="PANTHER" id="PTHR22605:SF1">
    <property type="entry name" value="RZ-TYPE DOMAIN-CONTAINING PROTEIN"/>
    <property type="match status" value="1"/>
</dbReference>
<evidence type="ECO:0000313" key="10">
    <source>
        <dbReference type="EMBL" id="CAG8477150.1"/>
    </source>
</evidence>
<dbReference type="GO" id="GO:0016887">
    <property type="term" value="F:ATP hydrolysis activity"/>
    <property type="evidence" value="ECO:0007669"/>
    <property type="project" value="InterPro"/>
</dbReference>
<feature type="region of interest" description="Disordered" evidence="8">
    <location>
        <begin position="1"/>
        <end position="594"/>
    </location>
</feature>
<dbReference type="SUPFAM" id="SSF49452">
    <property type="entry name" value="Starch-binding domain-like"/>
    <property type="match status" value="1"/>
</dbReference>
<evidence type="ECO:0000256" key="7">
    <source>
        <dbReference type="SAM" id="Coils"/>
    </source>
</evidence>
<name>A0A9N8W7R1_9GLOM</name>
<keyword evidence="5" id="KW-0862">Zinc</keyword>
<feature type="compositionally biased region" description="Basic and acidic residues" evidence="8">
    <location>
        <begin position="471"/>
        <end position="489"/>
    </location>
</feature>
<feature type="compositionally biased region" description="Polar residues" evidence="8">
    <location>
        <begin position="188"/>
        <end position="199"/>
    </location>
</feature>
<dbReference type="Gene3D" id="3.40.50.300">
    <property type="entry name" value="P-loop containing nucleotide triphosphate hydrolases"/>
    <property type="match status" value="1"/>
</dbReference>
<evidence type="ECO:0000256" key="1">
    <source>
        <dbReference type="ARBA" id="ARBA00004496"/>
    </source>
</evidence>
<feature type="compositionally biased region" description="Basic and acidic residues" evidence="8">
    <location>
        <begin position="384"/>
        <end position="405"/>
    </location>
</feature>
<keyword evidence="2" id="KW-0963">Cytoplasm</keyword>
<dbReference type="InterPro" id="IPR013784">
    <property type="entry name" value="Carb-bd-like_fold"/>
</dbReference>
<evidence type="ECO:0000256" key="5">
    <source>
        <dbReference type="ARBA" id="ARBA00022833"/>
    </source>
</evidence>
<feature type="compositionally biased region" description="Basic and acidic residues" evidence="8">
    <location>
        <begin position="102"/>
        <end position="119"/>
    </location>
</feature>
<dbReference type="PANTHER" id="PTHR22605">
    <property type="entry name" value="RZ-TYPE DOMAIN-CONTAINING PROTEIN"/>
    <property type="match status" value="1"/>
</dbReference>
<gene>
    <name evidence="10" type="ORF">PBRASI_LOCUS1378</name>
</gene>
<feature type="compositionally biased region" description="Polar residues" evidence="8">
    <location>
        <begin position="288"/>
        <end position="301"/>
    </location>
</feature>
<evidence type="ECO:0000259" key="9">
    <source>
        <dbReference type="PROSITE" id="PS51981"/>
    </source>
</evidence>
<sequence>MSSSDDSLDIEASSPEAPSSNDTTPRNESYVLVAPPHNDTQDNNSDIIEATKSDSQLTHSDESQDKEKQKLEQTKSEDAVIVEYANVSSASDSSSSEGDSSSTDKKDDSFVHLSDDSESRGLAAVDNNIRIGGNKASDMERDQRLADIRKSMSDFLSQALADAEDDTQQSPEDLPSARSAEFHEDDTQQSPKDLPSPSSAEFHKDDTPQSPKDPPSPRLAIYHGEAGDSDHQQETAKSSERSSVDLTGKEADQSSSGSQETDTPFIFKYKPSDSNESTLHSKAADANNDLSVPSGLNTQHELNSHKMIFDKSQLTEEDEEKGLIEREAAEEFDQKGSKPIERGVVTNSDEEDMGQNEQASKETSDENETDGSEQRSVENTNQETAKREMEQITRGANERVIEEIVRGGNEQAKEIAWGAWKASEQKGARRDSQRDSYGDDLHTESNVALRESDEKRRNKASHTRSFSMGTSKDDQKDSYGDKVNNEKRTNKPRVIRKVSTGTSKNVPNIVGMIENDEGDESEAHSDVRKERNIKDDNKGKDRGTDSDFNSMGGSQPTRSYATVASDNRKPTKTGTTSDVYGKKENKKLLRPIPPQYQNSDEVVTKFHVHMPKVKDAEVCVVGNIEELGKWEELKICLRRYKDSNYWYSDPVRIPTPRFQRVIWYKYVIVSKSGGFRFWNNNAFYYEGNDDGDNRELFPEENQYDVWKRNPKYPLYERDLKPFYFPTQIFETITEANFKTKLIDYQRVFKQHRELCLKTVNIEFISNSFYVANQDAQRIFLCILLGIIAKMSYHNHEVRLEDKFPSAGLLNSLSCIGSGDTLISEVIDLLPYAVRMLVQHNWQTSGAFEWMKMFEVAAFIDPKYSFLESVRRRELNPDESDRFCKFLLEQKSNIEKEDFQYIRLCRFFIEISANIQVLVFLWREMIRPEMKAELRQNWMMRRLDEIISKDNPTRLLVHLDEIPTDLDIEFTSLFIKRVINLLNGSRSKWDGDNIKGFVALFEDNRLPWTSEDRMKVLSSVSTSQNMELLDVFVELLQIVLDKTHFDSKMNTKLGDYCAQWFRRIVNQIKESRKRSRAHGYNYVYTVYQRLFTIYPILEDRRTIKNELLNIAEEEINPFEEAQIYAAAKDIGELSVKEILKSFGTIVQRKLGQSSWKADDRLLKKIKLICDCEGKQIRVPNGFCEDILFHILTKLQESAPHQEADEISDKFHQTLLGSWKFWVSVLTAKGCVDRIKQQHLYCERVRRAIEGLAEKLESQRVTISMLQKLLHYPDQDLCEYFGILDNFDDSKQSFSIEPRTIREFREVFSGYQKTLSQLSTFYEQFCQKDAKVTNVEAYLNDIAKRRDSLDKVQYKDILLEEYWAIHQSISDVAERIYPYRNSRTFANVFEECLKEEEESEPLTVEVVAQKVTTAAFNKYDEKRAAYKDWEKLTCAQASPLWANANDVRQELELMSKGMKWKPSQDLMRSIKVLSEIPEWKERLRYLIDVLKIFAVVDGEEETFSTMLAGLEKETMPLKDLKKLIVKLEKAIKDLNHDCWKIIKEIAAARDLLAWLDKIGSDDLKNVINGVDDHSDERLIQEDTVSSLMEVKQFLAPLKSVEVQLQVPGFLKKLRELADKNKLLAERISLCNGHRSALMNMYENITNRGEVTKERIKNAATRGVYTFKRDEYEDRCSVEMSYETEKGNNKYDLTELQDLRGRALLIAKQEMATFVMKKETIQDRPKYEEDRADVVMMMFVKQVDSVHQIINFATKLMELGHFFYRKFRALTRNTTEMERLLDQLKEDLEKEEIVRDVQEEYYYLTFYPGRHILKFYDYFTQDAPANDLRQICETLLHFVNPDAQLPLPGGILKVDSHNENYKEVLCSIGERLSEIFYNEDVSDRKIKPDIVEPVVSDIVRTGELFVAACNDKFRVPNIIMSLYANHGSYPEPWQVFICRTTTTAEELTLFIKRCFFAAANGYEDCLYCIANLEFLEFELQYNLVKDIRTMLEQEKNYKLALICCREHGIHHHILDQFSNHVYNTVGLEAASMKNMYKELCPNVACVSSDLSGQGKTEYVKQTCMKAKSIPKSVLISDGMRYDRLVRQLHECKPKRLESLHLNIVSVDNAAEVNMFIFEFLTLGMVSNKVHIATLPKQAILIEIASTVDQYLLESLPIVKCLPRKHLTWNINNFIVSSEIHSPIQIVCRYLDVYTKKAIDDDDIFFDETVAKPLPQAHCREIIQQYFFEKNQETIASYRFVEIFVRVLADQLVRLSSSSFFRVENLKLMMRNSDVRSTLLETLLRVSKDFATRSVESKAAQLASTATDADNARLATIVKWDDSNHLLVFFLSQTPDSICALYRDRAKAPDNVRRLLWSQKASDRARLETFKLENYHEMTTQILQERLECIARTSMERQKFPPYALSADNLIKMALILLRARASIPVVVCGEAGCGKTSLIGYLAEVVGVKFNNLSLHAGIVEDQILAFMNTGNKLAEKGEAWLFFDEINTCNHIGLLADLIAHRTLLGKPIHSNIRLFAACNPYRLRVGNDNVAGLAKRRVYQEQSQLVYQVHPLPDQILDYVWDFGVLKPEDEQVYIKIMVESQISKVGVISDLLFESQMYIRKIEGPQSAEQNDWIRRMACPPATARNEALLENVLVMIVCIMTRIPVFIIGAPGSSKSLAIRLVSSNLRGTDSDDEYFRRLPQVVIIPHQGSSSSTSDGILKVFQKAENLQKTKSENFNLQAVVLLDEVGLAETSPFNPLKVLHALLEPSYPKDGPEVSVIGISNWRLDNSKSSRALLVQRPQLSESDLVQTALSLLLKGERGPSIDMNKRNIQYLASAYTNYQKKQKYPNFHGLRDYYALVKSLSRGKLTTDSIQLALARNFGGTDQMTVICEQYFGNVLKESGSLNYSYDPIPVENLIDENLHEIDARHLMIIGKSDSIVNILTYHLRSLGMDPMVLCGSQFPDDAAGDYSYGVLSRVMMCVEAGKPLILTDLDIIYGSLYDLWNQNYITQGSKEDPKYYTRVALGAYANPMCYVHPNFRCVLVFDEKKVYEADPPLLNRFEKQRLTINDTLKEEHSHLYDQLENWVKSISTITRMEGINIAGGFTEADLFIGYDKDETLQSLVIDECKKSLTRDDEEILENCKARLIKIASSDGLVRATHSTLATQSDEVMKWRTSYFNYGGHDHIAAYFQQLFARSLYTEGYQIIIHTFSNINTDVKGCLERNLKCQVDKLSTFKAEAQLQSRVKHFWFESEDELLLLQCDLSTTRAGSIKLAKFIIEQFRTEYFARRQRNDNVNMPAKHACIILHHHRDQANTSSFNFMCGWEQVTIETLVPQEKPLSALIEGDLCEVIDSTYPFEEILQQELLWCLLCIKYPNSSQSIEHVRRLIEKIPNNKAFVDILKRRIMQWIDENAKSNWQLRVASDKRAIYLHSSFAGALLAHIRVLVRKPIAQLLYALEKHCALLTFFNITEDLSRDEELIEFWENMYLNKKTIDIETIKEPGPDGYAIANGLHDLHFPFSYYFMEQINSFKKIYLDDIAELEEDENNVDQETGELYDDVVEAHLDKFSDNIFSALPTLRSAPLRRFSKLYFRDFIAVIASNHGGYKVTGILKSLLSRLIGEDKVLNPISLHVYWWTKSNAVLAQMHLATLCPTIMENLDNDDEYEETFEQRIINEVSRIFIDKLLQLPGEEDIDNKAMKWQLDVTNIMSLCVQLPRYDEVTLFQLLRICNDLLSTQVIPVDRLITIINLDDEEGFLSVNFLNDVLNILDNLEPTEKNLTSRQSFLLRFLDMVDTDSEVQLFLYDKIFQPAEPLRFTAAVIHYIYIENCDIFPLLIHNPKDAFAKSRRLEAINRRLAMHDPNSQIITLCCDVIQQNFFNKLDFHELSKLFHNASQAIRGTMPEPLQRICSVALLKQFVQEFWDSVGLDKPTAQQIEFNFMMTDDTQTLMDDLNDSMELNHAQMHSLKVYFLKNLRSRGFTINDLKKFCVVQKGLLPWLANLPWDYVNQASRIPFNPYGLLQEYGDAEKAYTAMTRVLEKDQLGAVVKNALKAERLNLRIALIGIIVNHLYGTRASREMTHNENEVAKFLQGQIDKNNFSAAYKHLALNLITNKHALLAVRQQTDNAEFIMRLVLVHIIAVHASLPAESSPLTLYLQRLQVVRNHFILTCPSDEETMIINALNDAHPGNGITRYQCKCGYKYFVADCGNVVMALQCPECASVLGGHQYGVPADGQQRLDNKPILHNVDNKDKPGYIVEGVVEDARRNVRTLASAAYRILHLFVHALIGVSAPSPNVNAFLNANGNPINDPVAYCRNHITNDWAVLKAVLACDDETLALIIHNILYSITTDKPNLDAHIKTAAARDQWEQYFRDKYVTPIIKNVAATAMDIRTKMERAEPEEKQKAALLETEINETLLLTDEYSRDHLPGLWRKIIDENRESFAAYFANNDQYKATFPFINVFFKHEEKLPLVGHLWPIVKFTQTLTSRLTYRLTRQKAQQITFRGFIESEAQNGVHEDVIRSLLDSFEKFKNAWNSVRCFIDRYQCHELGPCPEITLDSSITFGLLEDKDAGIYLCAMLEYLMNIQNQFLTDVVAIPSGNCRSLKFIERQIMTERVDQDDKAISTTTTQYYITCVRLEDSRQQNIVEYEWDKDLLKYSQRNLNFGHGQEIFYDLYKIEAELALWLVRDKALLEPVENNGLPLEKVAYHMELFETCQVILEEIKKKIPQEPIPHEKVALITGTSINTFGKLGILQTSSIENPSELLSALEILLCFVRRTSTGDSDVLLNNYVKQWMKLETLEKNAEMKKILKAGLELKHVVSLYELVEDRVADILIDCVDSKYKCEIPVEIHDELMSACEFEDTNGRLGKIPAEAFAKALKRFALRMLSVKPVDENLQLNLYLGQMNFWSDVSEEIVDKYFPENLLVAHSHSAYCVIKLKMDKIRSKQQSMASSNKRPILKSPTTIRAKKAQKQKFGRA</sequence>
<feature type="compositionally biased region" description="Basic residues" evidence="8">
    <location>
        <begin position="4946"/>
        <end position="4958"/>
    </location>
</feature>
<dbReference type="GO" id="GO:0008270">
    <property type="term" value="F:zinc ion binding"/>
    <property type="evidence" value="ECO:0007669"/>
    <property type="project" value="UniProtKB-KW"/>
</dbReference>
<feature type="compositionally biased region" description="Basic and acidic residues" evidence="8">
    <location>
        <begin position="137"/>
        <end position="152"/>
    </location>
</feature>
<feature type="compositionally biased region" description="Basic and acidic residues" evidence="8">
    <location>
        <begin position="59"/>
        <end position="78"/>
    </location>
</feature>
<dbReference type="InterPro" id="IPR013783">
    <property type="entry name" value="Ig-like_fold"/>
</dbReference>
<dbReference type="SUPFAM" id="SSF52540">
    <property type="entry name" value="P-loop containing nucleoside triphosphate hydrolases"/>
    <property type="match status" value="2"/>
</dbReference>
<feature type="compositionally biased region" description="Basic and acidic residues" evidence="8">
    <location>
        <begin position="423"/>
        <end position="443"/>
    </location>
</feature>
<dbReference type="InterPro" id="IPR027417">
    <property type="entry name" value="P-loop_NTPase"/>
</dbReference>
<evidence type="ECO:0000256" key="2">
    <source>
        <dbReference type="ARBA" id="ARBA00022490"/>
    </source>
</evidence>
<dbReference type="Pfam" id="PF00686">
    <property type="entry name" value="CBM_20"/>
    <property type="match status" value="1"/>
</dbReference>
<feature type="compositionally biased region" description="Polar residues" evidence="8">
    <location>
        <begin position="546"/>
        <end position="565"/>
    </location>
</feature>
<feature type="region of interest" description="Disordered" evidence="8">
    <location>
        <begin position="4927"/>
        <end position="4958"/>
    </location>
</feature>
<feature type="compositionally biased region" description="Polar residues" evidence="8">
    <location>
        <begin position="16"/>
        <end position="27"/>
    </location>
</feature>
<keyword evidence="4" id="KW-0863">Zinc-finger</keyword>
<dbReference type="GO" id="GO:0005737">
    <property type="term" value="C:cytoplasm"/>
    <property type="evidence" value="ECO:0007669"/>
    <property type="project" value="UniProtKB-SubCell"/>
</dbReference>
<dbReference type="GO" id="GO:0002376">
    <property type="term" value="P:immune system process"/>
    <property type="evidence" value="ECO:0007669"/>
    <property type="project" value="UniProtKB-KW"/>
</dbReference>
<keyword evidence="11" id="KW-1185">Reference proteome</keyword>
<evidence type="ECO:0000313" key="11">
    <source>
        <dbReference type="Proteomes" id="UP000789739"/>
    </source>
</evidence>
<keyword evidence="3" id="KW-0479">Metal-binding</keyword>